<sequence length="1510" mass="169236">MKEPKIIKPLDVRVFGNVMTHKTSKEGFINYYSDVTYKGKSEIKSLEKNVFTLTPLGRETYMTAEITNPSGGNQDIKVDLDTTVAIVCNLTTKDDNGNFVPVVNHQVYIAVDTIITDQQLTNENGRVTFNYICSTSGKHHIKFYTRFEDGYRGTEKSVYVSGFYKTVLTLDEKETRTSHTQPVNIKATLKTVDGNPIRNAKFHLYENNNEIKECYDNEIYKTDATGSFTFPFQERKNFNANVNFTDINFPDKVIQHQTTEITGKLIETNTGNPAKNQLISLYLDYNTPPISETRTGSGDDDAGTFTIPFTIYDNSTHIMFITNNRDSNSITSTGKLQYGTDVKKYSFQAVPVPTVEIVPSVNNIIPGQPLEVSVTVADEDASFKDDKVIWYYSLDNENDWKVLFEASESTLNSDNVAKTKFTYTKKCENFYLKCTYQGNQNYGQNDSNILNIHYLPENVNVNLKFDSNQFTTETETKIFATFTDSANNPIPKYDIKFYEYPREGGIYNMSMYDTRYLGVAKTDSKGVATILYTPRARGNWDIKAVYELSINTQKFDSTSTQKSIFVDKRTRKMNLNIPYANNEGDDVKIEITVTDRDTDEPIANDTVTVVYQQNTSNATKITQTLTTNSNGIASLTIPKLSIGTYTVTASLPSIERYYALNQQKSFKVSKKEIPTFSFSNIRCMKGETIATEIKAPSDYTGKIELKNTTTGKVFANYTFTSDDQGTAIVTTTVTEEVGEYSYILVYEGNEKYMAGSTTTTSQLLQIYGSFTIDCKNADSSKLIEAKRLTNLVLYGYITNIYNQPYTGTIECRIRDEFYGTFNVSEGYFGKDKNNTIMEGTNINIDSAMIQDGKNDLLLICKDSLTGTITESKYTLNVTKQDSISLWVAEKASVVGEDNEFKCYYPLNATGKIVFYETDKNGTHVNETPIATLNAIDGTQPANTTQKSIKKSLDYFGGRSGGEYYYTAKLIDDPGYVNFESQPAKYSYHTKATIAPGSTDVRAKENDPLILSVTVKDTLNKAFTGVLYYEIDYNGSITEGSINITNGQGSYNIPTSYRQYIIGNNTNITKLTWKYISTASGLTDTQLEKINTDVETRMYNQPSKLAGYFVNSSSNFNDAQFKETVQSTNHTDLFTFYSSLTSESNSSYKTVYEYKNTKQFRIHAVISVFPNSTDITDSGGPSSSRLTLVKNAITKVLTDYPDTAGICIDYCRYRSGQNVDTNKINKITGVIRELTNLIKQLEIMNGRSYIITSTVSPEIYTTNEAWKCNAYNQSYKEFSLCCDFVMPMLYSYDYISNYDGTTFYQMLDKFKKMITMSGKTTSKNNMIGILQTYHGDNHPGTKTAVKELIYNTMAMYMLAENGYLYFRSGLTNGIYSTPSQVYRYTSNTGAGANNKVERDVLIKLDSTSTTFSKNDINTEGLKFSILDTYGGYVTGGTATVYIDGISCELLNPASPNAKTSLPIVDTKPMIFKIKDITSITTGQHTLKIGYNGNKAKGINGGSMTTTVTFTT</sequence>
<evidence type="ECO:0000313" key="4">
    <source>
        <dbReference type="Proteomes" id="UP000246004"/>
    </source>
</evidence>
<dbReference type="SUPFAM" id="SSF49373">
    <property type="entry name" value="Invasin/intimin cell-adhesion fragments"/>
    <property type="match status" value="1"/>
</dbReference>
<comment type="caution">
    <text evidence="1">The sequence shown here is derived from an EMBL/GenBank/DDBJ whole genome shotgun (WGS) entry which is preliminary data.</text>
</comment>
<evidence type="ECO:0000313" key="2">
    <source>
        <dbReference type="EMBL" id="PWL08040.1"/>
    </source>
</evidence>
<dbReference type="EMBL" id="LWMS01000031">
    <property type="protein sequence ID" value="PWL08040.1"/>
    <property type="molecule type" value="Genomic_DNA"/>
</dbReference>
<keyword evidence="3" id="KW-1185">Reference proteome</keyword>
<dbReference type="EMBL" id="LMVN01000011">
    <property type="protein sequence ID" value="PAV07635.1"/>
    <property type="molecule type" value="Genomic_DNA"/>
</dbReference>
<organism evidence="1 3">
    <name type="scientific">Methanosphaera cuniculi</name>
    <dbReference type="NCBI Taxonomy" id="1077256"/>
    <lineage>
        <taxon>Archaea</taxon>
        <taxon>Methanobacteriati</taxon>
        <taxon>Methanobacteriota</taxon>
        <taxon>Methanomada group</taxon>
        <taxon>Methanobacteria</taxon>
        <taxon>Methanobacteriales</taxon>
        <taxon>Methanobacteriaceae</taxon>
        <taxon>Methanosphaera</taxon>
    </lineage>
</organism>
<gene>
    <name evidence="1" type="ORF">ASJ82_08135</name>
    <name evidence="2" type="ORF">MSCUN_09710</name>
</gene>
<evidence type="ECO:0000313" key="1">
    <source>
        <dbReference type="EMBL" id="PAV07635.1"/>
    </source>
</evidence>
<dbReference type="InterPro" id="IPR008964">
    <property type="entry name" value="Invasin/intimin_cell_adhesion"/>
</dbReference>
<proteinExistence type="predicted"/>
<protein>
    <submittedName>
        <fullName evidence="2">Bacterial Ig-like domain protein</fullName>
    </submittedName>
</protein>
<evidence type="ECO:0000313" key="3">
    <source>
        <dbReference type="Proteomes" id="UP000217528"/>
    </source>
</evidence>
<reference evidence="1 3" key="2">
    <citation type="journal article" date="2017" name="BMC Genomics">
        <title>Genomic analysis of methanogenic archaea reveals a shift towards energy conservation.</title>
        <authorList>
            <person name="Gilmore S.P."/>
            <person name="Henske J.K."/>
            <person name="Sexton J.A."/>
            <person name="Solomon K.V."/>
            <person name="Seppala S."/>
            <person name="Yoo J.I."/>
            <person name="Huyett L.M."/>
            <person name="Pressman A."/>
            <person name="Cogan J.Z."/>
            <person name="Kivenson V."/>
            <person name="Peng X."/>
            <person name="Tan Y."/>
            <person name="Valentine D.L."/>
            <person name="O'Malley M.A."/>
        </authorList>
    </citation>
    <scope>NUCLEOTIDE SEQUENCE [LARGE SCALE GENOMIC DNA]</scope>
    <source>
        <strain evidence="1 3">1R-7</strain>
    </source>
</reference>
<dbReference type="InterPro" id="IPR013783">
    <property type="entry name" value="Ig-like_fold"/>
</dbReference>
<dbReference type="Proteomes" id="UP000217528">
    <property type="component" value="Unassembled WGS sequence"/>
</dbReference>
<dbReference type="RefSeq" id="WP_095608521.1">
    <property type="nucleotide sequence ID" value="NZ_LMVN01000011.1"/>
</dbReference>
<dbReference type="Proteomes" id="UP000246004">
    <property type="component" value="Unassembled WGS sequence"/>
</dbReference>
<accession>A0A2A2HE51</accession>
<dbReference type="Gene3D" id="2.60.40.10">
    <property type="entry name" value="Immunoglobulins"/>
    <property type="match status" value="1"/>
</dbReference>
<name>A0A2A2HE51_9EURY</name>
<reference evidence="2 4" key="1">
    <citation type="submission" date="2016-04" db="EMBL/GenBank/DDBJ databases">
        <title>Genome sequence of Methanosphaera cuniculi DSM 4103.</title>
        <authorList>
            <person name="Poehlein A."/>
            <person name="Seedorf H."/>
            <person name="Daniel R."/>
        </authorList>
    </citation>
    <scope>NUCLEOTIDE SEQUENCE [LARGE SCALE GENOMIC DNA]</scope>
    <source>
        <strain evidence="2 4">DSM 4103</strain>
    </source>
</reference>